<dbReference type="GO" id="GO:0006302">
    <property type="term" value="P:double-strand break repair"/>
    <property type="evidence" value="ECO:0007669"/>
    <property type="project" value="InterPro"/>
</dbReference>
<evidence type="ECO:0000313" key="2">
    <source>
        <dbReference type="EMBL" id="KHD06456.1"/>
    </source>
</evidence>
<gene>
    <name evidence="2" type="ORF">PN36_03770</name>
</gene>
<reference evidence="2 3" key="1">
    <citation type="journal article" date="2016" name="Front. Microbiol.">
        <title>Single-Cell (Meta-)Genomics of a Dimorphic Candidatus Thiomargarita nelsonii Reveals Genomic Plasticity.</title>
        <authorList>
            <person name="Flood B.E."/>
            <person name="Fliss P."/>
            <person name="Jones D.S."/>
            <person name="Dick G.J."/>
            <person name="Jain S."/>
            <person name="Kaster A.K."/>
            <person name="Winkel M."/>
            <person name="Mussmann M."/>
            <person name="Bailey J."/>
        </authorList>
    </citation>
    <scope>NUCLEOTIDE SEQUENCE [LARGE SCALE GENOMIC DNA]</scope>
    <source>
        <strain evidence="2">Hydrate Ridge</strain>
    </source>
</reference>
<dbReference type="Gene3D" id="3.40.50.300">
    <property type="entry name" value="P-loop containing nucleotide triphosphate hydrolases"/>
    <property type="match status" value="1"/>
</dbReference>
<dbReference type="EMBL" id="JSZA02000010">
    <property type="protein sequence ID" value="KHD06456.1"/>
    <property type="molecule type" value="Genomic_DNA"/>
</dbReference>
<proteinExistence type="predicted"/>
<dbReference type="Pfam" id="PF13476">
    <property type="entry name" value="AAA_23"/>
    <property type="match status" value="1"/>
</dbReference>
<accession>A0A0A6RRG5</accession>
<dbReference type="SUPFAM" id="SSF52540">
    <property type="entry name" value="P-loop containing nucleoside triphosphate hydrolases"/>
    <property type="match status" value="1"/>
</dbReference>
<evidence type="ECO:0000259" key="1">
    <source>
        <dbReference type="Pfam" id="PF13476"/>
    </source>
</evidence>
<organism evidence="2 3">
    <name type="scientific">Candidatus Thiomargarita nelsonii</name>
    <dbReference type="NCBI Taxonomy" id="1003181"/>
    <lineage>
        <taxon>Bacteria</taxon>
        <taxon>Pseudomonadati</taxon>
        <taxon>Pseudomonadota</taxon>
        <taxon>Gammaproteobacteria</taxon>
        <taxon>Thiotrichales</taxon>
        <taxon>Thiotrichaceae</taxon>
        <taxon>Thiomargarita</taxon>
    </lineage>
</organism>
<name>A0A0A6RRG5_9GAMM</name>
<dbReference type="AlphaFoldDB" id="A0A0A6RRG5"/>
<keyword evidence="3" id="KW-1185">Reference proteome</keyword>
<dbReference type="InterPro" id="IPR038729">
    <property type="entry name" value="Rad50/SbcC_AAA"/>
</dbReference>
<feature type="domain" description="Rad50/SbcC-type AAA" evidence="1">
    <location>
        <begin position="5"/>
        <end position="39"/>
    </location>
</feature>
<dbReference type="InterPro" id="IPR027417">
    <property type="entry name" value="P-loop_NTPase"/>
</dbReference>
<evidence type="ECO:0000313" key="3">
    <source>
        <dbReference type="Proteomes" id="UP000030428"/>
    </source>
</evidence>
<dbReference type="GO" id="GO:0016887">
    <property type="term" value="F:ATP hydrolysis activity"/>
    <property type="evidence" value="ECO:0007669"/>
    <property type="project" value="InterPro"/>
</dbReference>
<sequence>MLHTLQIKNFTRFSDVQLEFSPGLNVIIGDNGTGKSHLLSLGYAIEYVWHRAQQDYLYRAKNKDKESWQRELAQKLIAVFRPERLGRLCRFQQRQRAQVSMIPRCLEHPIPQLTTSFSFFVTATEKVKLEQSPSFSALKFLEPIKQIPLPVFIPIKEVLSFYPGFQKSYEERELAFSAIDYDLCQALTAAPLRGKRAQQVAKLVAPLEDMDK</sequence>
<dbReference type="Proteomes" id="UP000030428">
    <property type="component" value="Unassembled WGS sequence"/>
</dbReference>
<protein>
    <recommendedName>
        <fullName evidence="1">Rad50/SbcC-type AAA domain-containing protein</fullName>
    </recommendedName>
</protein>
<comment type="caution">
    <text evidence="2">The sequence shown here is derived from an EMBL/GenBank/DDBJ whole genome shotgun (WGS) entry which is preliminary data.</text>
</comment>